<dbReference type="CDD" id="cd00192">
    <property type="entry name" value="PTKc"/>
    <property type="match status" value="1"/>
</dbReference>
<comment type="subcellular location">
    <subcellularLocation>
        <location evidence="1">Membrane</location>
        <topology evidence="1">Lipid-anchor</topology>
        <topology evidence="1">GPI-anchor</topology>
    </subcellularLocation>
</comment>
<keyword evidence="1" id="KW-0482">Metalloprotease</keyword>
<comment type="catalytic activity">
    <reaction evidence="1">
        <text>an L-aminoacyl-L-amino acid + H2O = 2 an L-alpha-amino acid</text>
        <dbReference type="Rhea" id="RHEA:48940"/>
        <dbReference type="ChEBI" id="CHEBI:15377"/>
        <dbReference type="ChEBI" id="CHEBI:59869"/>
        <dbReference type="ChEBI" id="CHEBI:77460"/>
        <dbReference type="EC" id="3.4.13.19"/>
    </reaction>
</comment>
<dbReference type="PROSITE" id="PS00109">
    <property type="entry name" value="PROTEIN_KINASE_TYR"/>
    <property type="match status" value="1"/>
</dbReference>
<keyword evidence="1" id="KW-1015">Disulfide bond</keyword>
<dbReference type="SUPFAM" id="SSF51556">
    <property type="entry name" value="Metallo-dependent hydrolases"/>
    <property type="match status" value="1"/>
</dbReference>
<keyword evidence="3" id="KW-1185">Reference proteome</keyword>
<dbReference type="Pfam" id="PF07714">
    <property type="entry name" value="PK_Tyr_Ser-Thr"/>
    <property type="match status" value="1"/>
</dbReference>
<proteinExistence type="inferred from homology"/>
<keyword evidence="1" id="KW-0862">Zinc</keyword>
<dbReference type="Proteomes" id="UP000695022">
    <property type="component" value="Unplaced"/>
</dbReference>
<comment type="similarity">
    <text evidence="1">Belongs to the metallo-dependent hydrolases superfamily. Peptidase M19 family.</text>
</comment>
<dbReference type="Gene3D" id="3.30.200.20">
    <property type="entry name" value="Phosphorylase Kinase, domain 1"/>
    <property type="match status" value="1"/>
</dbReference>
<comment type="cofactor">
    <cofactor evidence="1">
        <name>Zn(2+)</name>
        <dbReference type="ChEBI" id="CHEBI:29105"/>
    </cofactor>
</comment>
<evidence type="ECO:0000313" key="4">
    <source>
        <dbReference type="RefSeq" id="XP_014668691.1"/>
    </source>
</evidence>
<dbReference type="InterPro" id="IPR032466">
    <property type="entry name" value="Metal_Hydrolase"/>
</dbReference>
<evidence type="ECO:0000259" key="2">
    <source>
        <dbReference type="PROSITE" id="PS50011"/>
    </source>
</evidence>
<keyword evidence="1" id="KW-0449">Lipoprotein</keyword>
<keyword evidence="1" id="KW-0479">Metal-binding</keyword>
<dbReference type="SUPFAM" id="SSF56112">
    <property type="entry name" value="Protein kinase-like (PK-like)"/>
    <property type="match status" value="1"/>
</dbReference>
<dbReference type="Gene3D" id="3.20.20.140">
    <property type="entry name" value="Metal-dependent hydrolases"/>
    <property type="match status" value="1"/>
</dbReference>
<dbReference type="PRINTS" id="PR00109">
    <property type="entry name" value="TYRKINASE"/>
</dbReference>
<dbReference type="InterPro" id="IPR011009">
    <property type="entry name" value="Kinase-like_dom_sf"/>
</dbReference>
<gene>
    <name evidence="4" type="primary">LOC106809964</name>
</gene>
<dbReference type="PANTHER" id="PTHR10443:SF12">
    <property type="entry name" value="DIPEPTIDASE"/>
    <property type="match status" value="1"/>
</dbReference>
<sequence length="682" mass="75039">MMKRFDHKNIVQLLGVCTRGEPAYMVMEFMLYGDLKTYLLARRHLVHDADCQEASDITPRRLTQMALDVACGLSYLADIKYVHRDIASRNCLVNASRVVKLADFGMCRPMFDSDYYRFNRRGMLPVRWMSPESLSDGVFSPGSDVWSYGCYIWELVTFCSFPYQGLSNNEVLTYVKDGGCLDIPDRCEMPMVKLMRACWERDPKLRPAPTELVEVFAGNSEMVKPCLDIPMAAVEIEGTDSLELTLPDTNHHGDGVAGLGGGGIAGVGFGIGPFVRSFSMSVPQRLKQSSRSAPYHGTMDNLHLRTLSTGSRDDDADADAAAVAASAGGAGEHDPLRSNHVGDGGFWAAYTRCETQYKSSVRGALEQIDVIKRFVRKYDDVFEFVTSTQGIREAKAKGKIASLVGVEGGHMIDSSLAVLRMLYDLGARYMTLTHSCATPWADSWIEERDNAAIHNGLTTFGKKVVLEMNRLGMLVDLSHVSFATMRHALATTSAPVIYSHSSAYALCNSTRNVPDDILMLVKSNGGVVMVNFYNNYISCSDNATLGQVADHIDYIKDVISAEHVGIGARTYRWVPHVPTGLEDVSKYPDLFTELAKRGWTDEDLGKLAGNNLLRVFEKVEQERDRLNTLAPYEEPRPSGSDPDLCAAIVAPNGGGEPKLGRVTSAIAAMLFVGRLLLGLELL</sequence>
<keyword evidence="1" id="KW-0645">Protease</keyword>
<dbReference type="Gene3D" id="1.10.510.10">
    <property type="entry name" value="Transferase(Phosphotransferase) domain 1"/>
    <property type="match status" value="1"/>
</dbReference>
<dbReference type="InterPro" id="IPR008266">
    <property type="entry name" value="Tyr_kinase_AS"/>
</dbReference>
<feature type="domain" description="Protein kinase" evidence="2">
    <location>
        <begin position="1"/>
        <end position="223"/>
    </location>
</feature>
<dbReference type="EC" id="3.4.13.19" evidence="1"/>
<keyword evidence="1" id="KW-0378">Hydrolase</keyword>
<evidence type="ECO:0000256" key="1">
    <source>
        <dbReference type="RuleBase" id="RU341113"/>
    </source>
</evidence>
<keyword evidence="1" id="KW-0325">Glycoprotein</keyword>
<dbReference type="InterPro" id="IPR001245">
    <property type="entry name" value="Ser-Thr/Tyr_kinase_cat_dom"/>
</dbReference>
<dbReference type="RefSeq" id="XP_014668691.1">
    <property type="nucleotide sequence ID" value="XM_014813205.1"/>
</dbReference>
<comment type="subunit">
    <text evidence="1">Homodimer; disulfide-linked.</text>
</comment>
<dbReference type="InterPro" id="IPR000719">
    <property type="entry name" value="Prot_kinase_dom"/>
</dbReference>
<keyword evidence="1" id="KW-0224">Dipeptidase</keyword>
<protein>
    <recommendedName>
        <fullName evidence="1">Dipeptidase</fullName>
        <ecNumber evidence="1">3.4.13.19</ecNumber>
    </recommendedName>
</protein>
<name>A0ABM1E920_PRICU</name>
<organism evidence="3 4">
    <name type="scientific">Priapulus caudatus</name>
    <name type="common">Priapulid worm</name>
    <dbReference type="NCBI Taxonomy" id="37621"/>
    <lineage>
        <taxon>Eukaryota</taxon>
        <taxon>Metazoa</taxon>
        <taxon>Ecdysozoa</taxon>
        <taxon>Scalidophora</taxon>
        <taxon>Priapulida</taxon>
        <taxon>Priapulimorpha</taxon>
        <taxon>Priapulimorphida</taxon>
        <taxon>Priapulidae</taxon>
        <taxon>Priapulus</taxon>
    </lineage>
</organism>
<keyword evidence="1" id="KW-0336">GPI-anchor</keyword>
<dbReference type="PROSITE" id="PS50011">
    <property type="entry name" value="PROTEIN_KINASE_DOM"/>
    <property type="match status" value="1"/>
</dbReference>
<dbReference type="GeneID" id="106809964"/>
<dbReference type="InterPro" id="IPR008257">
    <property type="entry name" value="Pept_M19"/>
</dbReference>
<dbReference type="PROSITE" id="PS51365">
    <property type="entry name" value="RENAL_DIPEPTIDASE_2"/>
    <property type="match status" value="1"/>
</dbReference>
<accession>A0ABM1E920</accession>
<dbReference type="InterPro" id="IPR020635">
    <property type="entry name" value="Tyr_kinase_cat_dom"/>
</dbReference>
<dbReference type="SMART" id="SM00219">
    <property type="entry name" value="TyrKc"/>
    <property type="match status" value="1"/>
</dbReference>
<evidence type="ECO:0000313" key="3">
    <source>
        <dbReference type="Proteomes" id="UP000695022"/>
    </source>
</evidence>
<dbReference type="CDD" id="cd01301">
    <property type="entry name" value="rDP_like"/>
    <property type="match status" value="1"/>
</dbReference>
<keyword evidence="1" id="KW-0472">Membrane</keyword>
<reference evidence="4" key="1">
    <citation type="submission" date="2025-08" db="UniProtKB">
        <authorList>
            <consortium name="RefSeq"/>
        </authorList>
    </citation>
    <scope>IDENTIFICATION</scope>
</reference>
<dbReference type="Pfam" id="PF01244">
    <property type="entry name" value="Peptidase_M19"/>
    <property type="match status" value="1"/>
</dbReference>
<dbReference type="PANTHER" id="PTHR10443">
    <property type="entry name" value="MICROSOMAL DIPEPTIDASE"/>
    <property type="match status" value="1"/>
</dbReference>